<dbReference type="Pfam" id="PF20180">
    <property type="entry name" value="UQCC2_CBP6"/>
    <property type="match status" value="1"/>
</dbReference>
<dbReference type="PANTHER" id="PTHR28250:SF1">
    <property type="entry name" value="CYTOCHROME B PRE-MRNA-PROCESSING PROTEIN 6"/>
    <property type="match status" value="1"/>
</dbReference>
<dbReference type="FunCoup" id="A0A4S2N453">
    <property type="interactions" value="124"/>
</dbReference>
<proteinExistence type="predicted"/>
<dbReference type="Proteomes" id="UP000298138">
    <property type="component" value="Unassembled WGS sequence"/>
</dbReference>
<evidence type="ECO:0000313" key="1">
    <source>
        <dbReference type="EMBL" id="TGZ83941.1"/>
    </source>
</evidence>
<dbReference type="GO" id="GO:0061671">
    <property type="term" value="C:Cbp3p-Cbp6 complex"/>
    <property type="evidence" value="ECO:0007669"/>
    <property type="project" value="InterPro"/>
</dbReference>
<gene>
    <name evidence="1" type="ORF">EX30DRAFT_338526</name>
</gene>
<keyword evidence="2" id="KW-1185">Reference proteome</keyword>
<evidence type="ECO:0000313" key="2">
    <source>
        <dbReference type="Proteomes" id="UP000298138"/>
    </source>
</evidence>
<name>A0A4S2N453_9PEZI</name>
<accession>A0A4S2N453</accession>
<organism evidence="1 2">
    <name type="scientific">Ascodesmis nigricans</name>
    <dbReference type="NCBI Taxonomy" id="341454"/>
    <lineage>
        <taxon>Eukaryota</taxon>
        <taxon>Fungi</taxon>
        <taxon>Dikarya</taxon>
        <taxon>Ascomycota</taxon>
        <taxon>Pezizomycotina</taxon>
        <taxon>Pezizomycetes</taxon>
        <taxon>Pezizales</taxon>
        <taxon>Ascodesmidaceae</taxon>
        <taxon>Ascodesmis</taxon>
    </lineage>
</organism>
<protein>
    <submittedName>
        <fullName evidence="1">Uncharacterized protein</fullName>
    </submittedName>
</protein>
<dbReference type="InParanoid" id="A0A4S2N453"/>
<dbReference type="GO" id="GO:0043022">
    <property type="term" value="F:ribosome binding"/>
    <property type="evidence" value="ECO:0007669"/>
    <property type="project" value="InterPro"/>
</dbReference>
<dbReference type="GO" id="GO:0034551">
    <property type="term" value="P:mitochondrial respiratory chain complex III assembly"/>
    <property type="evidence" value="ECO:0007669"/>
    <property type="project" value="TreeGrafter"/>
</dbReference>
<dbReference type="EMBL" id="ML220113">
    <property type="protein sequence ID" value="TGZ83941.1"/>
    <property type="molecule type" value="Genomic_DNA"/>
</dbReference>
<dbReference type="STRING" id="341454.A0A4S2N453"/>
<dbReference type="InterPro" id="IPR037653">
    <property type="entry name" value="Cbp6"/>
</dbReference>
<dbReference type="OrthoDB" id="2107880at2759"/>
<dbReference type="AlphaFoldDB" id="A0A4S2N453"/>
<reference evidence="1 2" key="1">
    <citation type="submission" date="2019-04" db="EMBL/GenBank/DDBJ databases">
        <title>Comparative genomics and transcriptomics to analyze fruiting body development in filamentous ascomycetes.</title>
        <authorList>
            <consortium name="DOE Joint Genome Institute"/>
            <person name="Lutkenhaus R."/>
            <person name="Traeger S."/>
            <person name="Breuer J."/>
            <person name="Kuo A."/>
            <person name="Lipzen A."/>
            <person name="Pangilinan J."/>
            <person name="Dilworth D."/>
            <person name="Sandor L."/>
            <person name="Poggeler S."/>
            <person name="Barry K."/>
            <person name="Grigoriev I.V."/>
            <person name="Nowrousian M."/>
        </authorList>
    </citation>
    <scope>NUCLEOTIDE SEQUENCE [LARGE SCALE GENOMIC DNA]</scope>
    <source>
        <strain evidence="1 2">CBS 389.68</strain>
    </source>
</reference>
<dbReference type="PANTHER" id="PTHR28250">
    <property type="entry name" value="CYTOCHROME B PRE-MRNA-PROCESSING PROTEIN 6"/>
    <property type="match status" value="1"/>
</dbReference>
<sequence>MSIKNLLHRQYTALLSRWPVDPLRPKVNFRDTLQHRINLYFDVPSTPSSSSASLLFSGSKSGALDGTTSETGAKAITRRDEEGIKVEMNCLASLLEDRYKSLYPVNPAMMKPKGNPEYYENLREEIRAAPDRGLMGRLAGKVKGMVRMA</sequence>